<comment type="catalytic activity">
    <reaction evidence="1">
        <text>ATP + protein L-histidine = ADP + protein N-phospho-L-histidine.</text>
        <dbReference type="EC" id="2.7.13.3"/>
    </reaction>
</comment>
<evidence type="ECO:0000256" key="5">
    <source>
        <dbReference type="ARBA" id="ARBA00022679"/>
    </source>
</evidence>
<dbReference type="RefSeq" id="WP_047261289.1">
    <property type="nucleotide sequence ID" value="NZ_CP011542.1"/>
</dbReference>
<dbReference type="Proteomes" id="UP000035199">
    <property type="component" value="Chromosome"/>
</dbReference>
<feature type="domain" description="Histidine kinase" evidence="8">
    <location>
        <begin position="40"/>
        <end position="256"/>
    </location>
</feature>
<gene>
    <name evidence="9" type="ORF">CMUST_03195</name>
</gene>
<evidence type="ECO:0000256" key="4">
    <source>
        <dbReference type="ARBA" id="ARBA00022553"/>
    </source>
</evidence>
<dbReference type="SUPFAM" id="SSF55874">
    <property type="entry name" value="ATPase domain of HSP90 chaperone/DNA topoisomerase II/histidine kinase"/>
    <property type="match status" value="1"/>
</dbReference>
<evidence type="ECO:0000256" key="1">
    <source>
        <dbReference type="ARBA" id="ARBA00000085"/>
    </source>
</evidence>
<dbReference type="GO" id="GO:0005886">
    <property type="term" value="C:plasma membrane"/>
    <property type="evidence" value="ECO:0007669"/>
    <property type="project" value="UniProtKB-SubCell"/>
</dbReference>
<dbReference type="InterPro" id="IPR004358">
    <property type="entry name" value="Sig_transdc_His_kin-like_C"/>
</dbReference>
<protein>
    <recommendedName>
        <fullName evidence="3">histidine kinase</fullName>
        <ecNumber evidence="3">2.7.13.3</ecNumber>
    </recommendedName>
</protein>
<dbReference type="SUPFAM" id="SSF47384">
    <property type="entry name" value="Homodimeric domain of signal transducing histidine kinase"/>
    <property type="match status" value="1"/>
</dbReference>
<dbReference type="EMBL" id="CP011542">
    <property type="protein sequence ID" value="AKK04983.1"/>
    <property type="molecule type" value="Genomic_DNA"/>
</dbReference>
<evidence type="ECO:0000259" key="8">
    <source>
        <dbReference type="PROSITE" id="PS50109"/>
    </source>
</evidence>
<keyword evidence="5" id="KW-0808">Transferase</keyword>
<evidence type="ECO:0000256" key="3">
    <source>
        <dbReference type="ARBA" id="ARBA00012438"/>
    </source>
</evidence>
<dbReference type="SMART" id="SM00388">
    <property type="entry name" value="HisKA"/>
    <property type="match status" value="1"/>
</dbReference>
<dbReference type="Gene3D" id="1.10.287.130">
    <property type="match status" value="1"/>
</dbReference>
<reference evidence="9 10" key="1">
    <citation type="journal article" date="2015" name="Genome Announc.">
        <title>Complete Genome Sequence of the Type Strain Corynebacterium mustelae DSM 45274, Isolated from Various Tissues of a Male Ferret with Lethal Sepsis.</title>
        <authorList>
            <person name="Ruckert C."/>
            <person name="Eimer J."/>
            <person name="Winkler A."/>
            <person name="Tauch A."/>
        </authorList>
    </citation>
    <scope>NUCLEOTIDE SEQUENCE [LARGE SCALE GENOMIC DNA]</scope>
    <source>
        <strain evidence="9 10">DSM 45274</strain>
    </source>
</reference>
<evidence type="ECO:0000313" key="10">
    <source>
        <dbReference type="Proteomes" id="UP000035199"/>
    </source>
</evidence>
<dbReference type="PROSITE" id="PS50109">
    <property type="entry name" value="HIS_KIN"/>
    <property type="match status" value="1"/>
</dbReference>
<dbReference type="EC" id="2.7.13.3" evidence="3"/>
<keyword evidence="4" id="KW-0597">Phosphoprotein</keyword>
<dbReference type="PRINTS" id="PR00344">
    <property type="entry name" value="BCTRLSENSOR"/>
</dbReference>
<dbReference type="CDD" id="cd00082">
    <property type="entry name" value="HisKA"/>
    <property type="match status" value="1"/>
</dbReference>
<dbReference type="OrthoDB" id="163538at2"/>
<keyword evidence="6 9" id="KW-0418">Kinase</keyword>
<accession>A0A0G3GZJ7</accession>
<proteinExistence type="predicted"/>
<dbReference type="Pfam" id="PF00512">
    <property type="entry name" value="HisKA"/>
    <property type="match status" value="1"/>
</dbReference>
<dbReference type="SMART" id="SM00387">
    <property type="entry name" value="HATPase_c"/>
    <property type="match status" value="1"/>
</dbReference>
<dbReference type="STRING" id="571915.CMUST_03195"/>
<evidence type="ECO:0000256" key="7">
    <source>
        <dbReference type="ARBA" id="ARBA00023012"/>
    </source>
</evidence>
<dbReference type="InterPro" id="IPR003661">
    <property type="entry name" value="HisK_dim/P_dom"/>
</dbReference>
<dbReference type="PANTHER" id="PTHR43711:SF1">
    <property type="entry name" value="HISTIDINE KINASE 1"/>
    <property type="match status" value="1"/>
</dbReference>
<organism evidence="9 10">
    <name type="scientific">Corynebacterium mustelae</name>
    <dbReference type="NCBI Taxonomy" id="571915"/>
    <lineage>
        <taxon>Bacteria</taxon>
        <taxon>Bacillati</taxon>
        <taxon>Actinomycetota</taxon>
        <taxon>Actinomycetes</taxon>
        <taxon>Mycobacteriales</taxon>
        <taxon>Corynebacteriaceae</taxon>
        <taxon>Corynebacterium</taxon>
    </lineage>
</organism>
<dbReference type="Gene3D" id="3.30.565.10">
    <property type="entry name" value="Histidine kinase-like ATPase, C-terminal domain"/>
    <property type="match status" value="1"/>
</dbReference>
<sequence>MSAALILTAVVAATLASVTTAVVMRRCGSITQYAVTDEQISAHEIRTPLSLIQSAAELLAHESEITAEQRSRLISTITANSTRAIEVAETFLLHAKFSSGNLKITFADCDLRSLLRETAQELRAISEVPIIVDDPGDPLVIRADVQLIRHALWNVINNAARYAAAESDIVVNVEETARGAIITIADCGPGMSPHQQRDVFIPFAQFNTSTSTKTPIGAGLGMSITQKIVELHQGTVLIDSIAQHGTSVLITLPRNPNV</sequence>
<name>A0A0G3GZJ7_9CORY</name>
<dbReference type="PANTHER" id="PTHR43711">
    <property type="entry name" value="TWO-COMPONENT HISTIDINE KINASE"/>
    <property type="match status" value="1"/>
</dbReference>
<keyword evidence="10" id="KW-1185">Reference proteome</keyword>
<dbReference type="GO" id="GO:0000155">
    <property type="term" value="F:phosphorelay sensor kinase activity"/>
    <property type="evidence" value="ECO:0007669"/>
    <property type="project" value="InterPro"/>
</dbReference>
<evidence type="ECO:0000256" key="2">
    <source>
        <dbReference type="ARBA" id="ARBA00004236"/>
    </source>
</evidence>
<dbReference type="InterPro" id="IPR036097">
    <property type="entry name" value="HisK_dim/P_sf"/>
</dbReference>
<dbReference type="PATRIC" id="fig|571915.4.peg.675"/>
<dbReference type="Pfam" id="PF02518">
    <property type="entry name" value="HATPase_c"/>
    <property type="match status" value="1"/>
</dbReference>
<dbReference type="InterPro" id="IPR050736">
    <property type="entry name" value="Sensor_HK_Regulatory"/>
</dbReference>
<dbReference type="KEGG" id="cmv:CMUST_03195"/>
<evidence type="ECO:0000313" key="9">
    <source>
        <dbReference type="EMBL" id="AKK04983.1"/>
    </source>
</evidence>
<dbReference type="InterPro" id="IPR003594">
    <property type="entry name" value="HATPase_dom"/>
</dbReference>
<evidence type="ECO:0000256" key="6">
    <source>
        <dbReference type="ARBA" id="ARBA00022777"/>
    </source>
</evidence>
<dbReference type="AlphaFoldDB" id="A0A0G3GZJ7"/>
<reference evidence="10" key="2">
    <citation type="submission" date="2015-05" db="EMBL/GenBank/DDBJ databases">
        <title>Complete genome sequence of Corynebacterium mustelae DSM 45274, isolated from various tissues of a male ferret with lethal sepsis.</title>
        <authorList>
            <person name="Ruckert C."/>
            <person name="Albersmeier A."/>
            <person name="Winkler A."/>
            <person name="Tauch A."/>
        </authorList>
    </citation>
    <scope>NUCLEOTIDE SEQUENCE [LARGE SCALE GENOMIC DNA]</scope>
    <source>
        <strain evidence="10">DSM 45274</strain>
    </source>
</reference>
<keyword evidence="7" id="KW-0902">Two-component regulatory system</keyword>
<comment type="subcellular location">
    <subcellularLocation>
        <location evidence="2">Cell membrane</location>
    </subcellularLocation>
</comment>
<dbReference type="InterPro" id="IPR036890">
    <property type="entry name" value="HATPase_C_sf"/>
</dbReference>
<dbReference type="InterPro" id="IPR005467">
    <property type="entry name" value="His_kinase_dom"/>
</dbReference>